<dbReference type="PANTHER" id="PTHR12785:SF6">
    <property type="entry name" value="SPLICING FACTOR 3B SUBUNIT 2"/>
    <property type="match status" value="1"/>
</dbReference>
<feature type="region of interest" description="Disordered" evidence="1">
    <location>
        <begin position="1"/>
        <end position="80"/>
    </location>
</feature>
<evidence type="ECO:0000259" key="2">
    <source>
        <dbReference type="Pfam" id="PF04037"/>
    </source>
</evidence>
<evidence type="ECO:0000313" key="3">
    <source>
        <dbReference type="EMBL" id="VFU26984.1"/>
    </source>
</evidence>
<dbReference type="InterPro" id="IPR052584">
    <property type="entry name" value="U2_snRNP_Complex_Component"/>
</dbReference>
<dbReference type="PANTHER" id="PTHR12785">
    <property type="entry name" value="SPLICING FACTOR 3B"/>
    <property type="match status" value="1"/>
</dbReference>
<feature type="region of interest" description="Disordered" evidence="1">
    <location>
        <begin position="118"/>
        <end position="159"/>
    </location>
</feature>
<name>A0A6N2KKX2_SALVM</name>
<feature type="compositionally biased region" description="Low complexity" evidence="1">
    <location>
        <begin position="47"/>
        <end position="59"/>
    </location>
</feature>
<evidence type="ECO:0000256" key="1">
    <source>
        <dbReference type="SAM" id="MobiDB-lite"/>
    </source>
</evidence>
<dbReference type="InterPro" id="IPR007180">
    <property type="entry name" value="DUF382"/>
</dbReference>
<dbReference type="Pfam" id="PF04037">
    <property type="entry name" value="DUF382"/>
    <property type="match status" value="1"/>
</dbReference>
<feature type="compositionally biased region" description="Basic residues" evidence="1">
    <location>
        <begin position="144"/>
        <end position="159"/>
    </location>
</feature>
<accession>A0A6N2KKX2</accession>
<feature type="compositionally biased region" description="Polar residues" evidence="1">
    <location>
        <begin position="7"/>
        <end position="24"/>
    </location>
</feature>
<reference evidence="3" key="1">
    <citation type="submission" date="2019-03" db="EMBL/GenBank/DDBJ databases">
        <authorList>
            <person name="Mank J."/>
            <person name="Almeida P."/>
        </authorList>
    </citation>
    <scope>NUCLEOTIDE SEQUENCE</scope>
    <source>
        <strain evidence="3">78183</strain>
    </source>
</reference>
<feature type="compositionally biased region" description="Basic and acidic residues" evidence="1">
    <location>
        <begin position="120"/>
        <end position="143"/>
    </location>
</feature>
<organism evidence="3">
    <name type="scientific">Salix viminalis</name>
    <name type="common">Common osier</name>
    <name type="synonym">Basket willow</name>
    <dbReference type="NCBI Taxonomy" id="40686"/>
    <lineage>
        <taxon>Eukaryota</taxon>
        <taxon>Viridiplantae</taxon>
        <taxon>Streptophyta</taxon>
        <taxon>Embryophyta</taxon>
        <taxon>Tracheophyta</taxon>
        <taxon>Spermatophyta</taxon>
        <taxon>Magnoliopsida</taxon>
        <taxon>eudicotyledons</taxon>
        <taxon>Gunneridae</taxon>
        <taxon>Pentapetalae</taxon>
        <taxon>rosids</taxon>
        <taxon>fabids</taxon>
        <taxon>Malpighiales</taxon>
        <taxon>Salicaceae</taxon>
        <taxon>Saliceae</taxon>
        <taxon>Salix</taxon>
    </lineage>
</organism>
<feature type="compositionally biased region" description="Basic residues" evidence="1">
    <location>
        <begin position="35"/>
        <end position="45"/>
    </location>
</feature>
<dbReference type="GO" id="GO:0005634">
    <property type="term" value="C:nucleus"/>
    <property type="evidence" value="ECO:0007669"/>
    <property type="project" value="InterPro"/>
</dbReference>
<dbReference type="AlphaFoldDB" id="A0A6N2KKX2"/>
<dbReference type="EMBL" id="CAADRP010000335">
    <property type="protein sequence ID" value="VFU26984.1"/>
    <property type="molecule type" value="Genomic_DNA"/>
</dbReference>
<sequence length="239" mass="26924">MTVETLPYQNHVVSNGDLASTNLNSAKKSKESERRRRRRKQKKKSQAPDASAAAAAANGDDSDAANDDGGNAKENADSQQVVEQVVIEYVPEKAELEDGMDEFRSIFEKFNFLQSAGSEENDKKDESIQNADAKKKTDSDSIQKKKIQRRKACQTRNKKKKLQRRMKIADLKQICSRPDVVEVWDATSADPKLLVFLKSYKNTVPVPRHWCQKRKFLQGSGCDNHGALTCMCLANRTFK</sequence>
<proteinExistence type="predicted"/>
<protein>
    <recommendedName>
        <fullName evidence="2">DUF382 domain-containing protein</fullName>
    </recommendedName>
</protein>
<feature type="domain" description="DUF382" evidence="2">
    <location>
        <begin position="177"/>
        <end position="219"/>
    </location>
</feature>
<gene>
    <name evidence="3" type="ORF">SVIM_LOCUS77688</name>
</gene>